<sequence>MTIDAGAGKKDGKWESEEEAEECRWSREVANDDRRRWCGINSLHDGFITRREVPCLGMLIDLPSQAFGRIPTTPPLLRRVPSEIPTILNNYCFRTAILPTGRTMAVLGQNDNHLRCSINRSPSNRTSYMPAISAKEGRLSCMLREARTVIPEVYTEPLPGAINFPQKGPCPFRGSILSSEWWTKSFASRGK</sequence>
<accession>A0A6H5HCE1</accession>
<evidence type="ECO:0000313" key="2">
    <source>
        <dbReference type="Proteomes" id="UP000479000"/>
    </source>
</evidence>
<proteinExistence type="predicted"/>
<feature type="non-terminal residue" evidence="1">
    <location>
        <position position="191"/>
    </location>
</feature>
<reference evidence="1 2" key="1">
    <citation type="submission" date="2020-02" db="EMBL/GenBank/DDBJ databases">
        <authorList>
            <person name="Ferguson B K."/>
        </authorList>
    </citation>
    <scope>NUCLEOTIDE SEQUENCE [LARGE SCALE GENOMIC DNA]</scope>
</reference>
<dbReference type="AlphaFoldDB" id="A0A6H5HCE1"/>
<protein>
    <submittedName>
        <fullName evidence="1">Uncharacterized protein</fullName>
    </submittedName>
</protein>
<gene>
    <name evidence="1" type="ORF">NTEN_LOCUS18215</name>
</gene>
<keyword evidence="2" id="KW-1185">Reference proteome</keyword>
<dbReference type="Proteomes" id="UP000479000">
    <property type="component" value="Unassembled WGS sequence"/>
</dbReference>
<dbReference type="EMBL" id="CADCXU010026911">
    <property type="protein sequence ID" value="CAB0013616.1"/>
    <property type="molecule type" value="Genomic_DNA"/>
</dbReference>
<evidence type="ECO:0000313" key="1">
    <source>
        <dbReference type="EMBL" id="CAB0013616.1"/>
    </source>
</evidence>
<organism evidence="1 2">
    <name type="scientific">Nesidiocoris tenuis</name>
    <dbReference type="NCBI Taxonomy" id="355587"/>
    <lineage>
        <taxon>Eukaryota</taxon>
        <taxon>Metazoa</taxon>
        <taxon>Ecdysozoa</taxon>
        <taxon>Arthropoda</taxon>
        <taxon>Hexapoda</taxon>
        <taxon>Insecta</taxon>
        <taxon>Pterygota</taxon>
        <taxon>Neoptera</taxon>
        <taxon>Paraneoptera</taxon>
        <taxon>Hemiptera</taxon>
        <taxon>Heteroptera</taxon>
        <taxon>Panheteroptera</taxon>
        <taxon>Cimicomorpha</taxon>
        <taxon>Miridae</taxon>
        <taxon>Dicyphina</taxon>
        <taxon>Nesidiocoris</taxon>
    </lineage>
</organism>
<name>A0A6H5HCE1_9HEMI</name>